<dbReference type="Proteomes" id="UP001527099">
    <property type="component" value="Unassembled WGS sequence"/>
</dbReference>
<accession>A0ABT4GPX8</accession>
<proteinExistence type="predicted"/>
<keyword evidence="2" id="KW-1185">Reference proteome</keyword>
<gene>
    <name evidence="1" type="ORF">M5X19_36345</name>
</gene>
<evidence type="ECO:0000313" key="2">
    <source>
        <dbReference type="Proteomes" id="UP001527099"/>
    </source>
</evidence>
<dbReference type="RefSeq" id="WP_268618726.1">
    <property type="nucleotide sequence ID" value="NZ_JAMDMX010000221.1"/>
</dbReference>
<name>A0ABT4GPX8_9BACL</name>
<protein>
    <submittedName>
        <fullName evidence="1">Uncharacterized protein</fullName>
    </submittedName>
</protein>
<evidence type="ECO:0000313" key="1">
    <source>
        <dbReference type="EMBL" id="MCY9698273.1"/>
    </source>
</evidence>
<sequence length="70" mass="8253">MRIDGKHTCIDCSREFEWMSLVAQPMNAARYKVATIDKPQARVVEKREGTYFINIFCPQCNRLNSFEHEE</sequence>
<organism evidence="1 2">
    <name type="scientific">Paenibacillus alginolyticus</name>
    <dbReference type="NCBI Taxonomy" id="59839"/>
    <lineage>
        <taxon>Bacteria</taxon>
        <taxon>Bacillati</taxon>
        <taxon>Bacillota</taxon>
        <taxon>Bacilli</taxon>
        <taxon>Bacillales</taxon>
        <taxon>Paenibacillaceae</taxon>
        <taxon>Paenibacillus</taxon>
    </lineage>
</organism>
<reference evidence="1 2" key="1">
    <citation type="submission" date="2022-05" db="EMBL/GenBank/DDBJ databases">
        <title>Genome Sequencing of Bee-Associated Microbes.</title>
        <authorList>
            <person name="Dunlap C."/>
        </authorList>
    </citation>
    <scope>NUCLEOTIDE SEQUENCE [LARGE SCALE GENOMIC DNA]</scope>
    <source>
        <strain evidence="1 2">NRRL B-14421</strain>
    </source>
</reference>
<dbReference type="EMBL" id="JAMDMX010000221">
    <property type="protein sequence ID" value="MCY9698273.1"/>
    <property type="molecule type" value="Genomic_DNA"/>
</dbReference>
<comment type="caution">
    <text evidence="1">The sequence shown here is derived from an EMBL/GenBank/DDBJ whole genome shotgun (WGS) entry which is preliminary data.</text>
</comment>